<dbReference type="NCBIfam" id="TIGR00638">
    <property type="entry name" value="Mop"/>
    <property type="match status" value="1"/>
</dbReference>
<evidence type="ECO:0000256" key="2">
    <source>
        <dbReference type="PROSITE-ProRule" id="PRU01213"/>
    </source>
</evidence>
<dbReference type="EMBL" id="MASQ01000143">
    <property type="protein sequence ID" value="OCB01421.1"/>
    <property type="molecule type" value="Genomic_DNA"/>
</dbReference>
<dbReference type="Proteomes" id="UP000093129">
    <property type="component" value="Unassembled WGS sequence"/>
</dbReference>
<dbReference type="PROSITE" id="PS51866">
    <property type="entry name" value="MOP"/>
    <property type="match status" value="1"/>
</dbReference>
<dbReference type="InterPro" id="IPR004606">
    <property type="entry name" value="Mop_domain"/>
</dbReference>
<evidence type="ECO:0000256" key="1">
    <source>
        <dbReference type="ARBA" id="ARBA00022505"/>
    </source>
</evidence>
<dbReference type="RefSeq" id="WP_014028873.1">
    <property type="nucleotide sequence ID" value="NZ_LVZL01000093.1"/>
</dbReference>
<protein>
    <submittedName>
        <fullName evidence="3">Transporter</fullName>
    </submittedName>
</protein>
<reference evidence="3 4" key="1">
    <citation type="submission" date="2016-07" db="EMBL/GenBank/DDBJ databases">
        <title>Draft genome of a psychrotolerant acidophile Acidithiobacillus ferrivorans strain YL15.</title>
        <authorList>
            <person name="Peng T."/>
            <person name="Ma L."/>
            <person name="Nan M."/>
            <person name="An N."/>
            <person name="Wang M."/>
            <person name="Qiu G."/>
            <person name="Zeng W."/>
        </authorList>
    </citation>
    <scope>NUCLEOTIDE SEQUENCE [LARGE SCALE GENOMIC DNA]</scope>
    <source>
        <strain evidence="3 4">YL15</strain>
    </source>
</reference>
<proteinExistence type="predicted"/>
<dbReference type="Gene3D" id="2.40.50.100">
    <property type="match status" value="1"/>
</dbReference>
<dbReference type="InterPro" id="IPR005116">
    <property type="entry name" value="Transp-assoc_OB_typ1"/>
</dbReference>
<evidence type="ECO:0000313" key="3">
    <source>
        <dbReference type="EMBL" id="OCB01421.1"/>
    </source>
</evidence>
<dbReference type="Pfam" id="PF03459">
    <property type="entry name" value="TOBE"/>
    <property type="match status" value="1"/>
</dbReference>
<name>A0A1B9BUM9_9PROT</name>
<dbReference type="AlphaFoldDB" id="A0A1B9BUM9"/>
<dbReference type="SUPFAM" id="SSF50331">
    <property type="entry name" value="MOP-like"/>
    <property type="match status" value="1"/>
</dbReference>
<dbReference type="InterPro" id="IPR008995">
    <property type="entry name" value="Mo/tungstate-bd_C_term_dom"/>
</dbReference>
<organism evidence="3 4">
    <name type="scientific">Acidithiobacillus ferrivorans</name>
    <dbReference type="NCBI Taxonomy" id="160808"/>
    <lineage>
        <taxon>Bacteria</taxon>
        <taxon>Pseudomonadati</taxon>
        <taxon>Pseudomonadota</taxon>
        <taxon>Acidithiobacillia</taxon>
        <taxon>Acidithiobacillales</taxon>
        <taxon>Acidithiobacillaceae</taxon>
        <taxon>Acidithiobacillus</taxon>
    </lineage>
</organism>
<evidence type="ECO:0000313" key="4">
    <source>
        <dbReference type="Proteomes" id="UP000093129"/>
    </source>
</evidence>
<dbReference type="OrthoDB" id="122515at2"/>
<sequence>MKTSLRNHLKGKIVNIIRGEVVSEIEIETAAGTVASIITTHSLDHLEFKVGDSALAVVKATEVGVEKP</sequence>
<dbReference type="GO" id="GO:0015689">
    <property type="term" value="P:molybdate ion transport"/>
    <property type="evidence" value="ECO:0007669"/>
    <property type="project" value="InterPro"/>
</dbReference>
<comment type="caution">
    <text evidence="3">The sequence shown here is derived from an EMBL/GenBank/DDBJ whole genome shotgun (WGS) entry which is preliminary data.</text>
</comment>
<accession>A0A1B9BUM9</accession>
<gene>
    <name evidence="3" type="ORF">BBC27_04160</name>
</gene>
<keyword evidence="1 2" id="KW-0500">Molybdenum</keyword>